<name>A0ACB5RTC8_9PEZI</name>
<keyword evidence="2" id="KW-1185">Reference proteome</keyword>
<protein>
    <submittedName>
        <fullName evidence="1">Uncharacterized protein</fullName>
    </submittedName>
</protein>
<evidence type="ECO:0000313" key="1">
    <source>
        <dbReference type="EMBL" id="GME23401.1"/>
    </source>
</evidence>
<reference evidence="1" key="1">
    <citation type="submission" date="2024-09" db="EMBL/GenBank/DDBJ databases">
        <title>Draft Genome Sequences of Neofusicoccum parvum.</title>
        <authorList>
            <person name="Ashida A."/>
            <person name="Camagna M."/>
            <person name="Tanaka A."/>
            <person name="Takemoto D."/>
        </authorList>
    </citation>
    <scope>NUCLEOTIDE SEQUENCE</scope>
    <source>
        <strain evidence="1">PPO83</strain>
    </source>
</reference>
<gene>
    <name evidence="1" type="primary">g6196</name>
    <name evidence="1" type="ORF">NpPPO83_00006196</name>
</gene>
<proteinExistence type="predicted"/>
<organism evidence="1 2">
    <name type="scientific">Neofusicoccum parvum</name>
    <dbReference type="NCBI Taxonomy" id="310453"/>
    <lineage>
        <taxon>Eukaryota</taxon>
        <taxon>Fungi</taxon>
        <taxon>Dikarya</taxon>
        <taxon>Ascomycota</taxon>
        <taxon>Pezizomycotina</taxon>
        <taxon>Dothideomycetes</taxon>
        <taxon>Dothideomycetes incertae sedis</taxon>
        <taxon>Botryosphaeriales</taxon>
        <taxon>Botryosphaeriaceae</taxon>
        <taxon>Neofusicoccum</taxon>
    </lineage>
</organism>
<evidence type="ECO:0000313" key="2">
    <source>
        <dbReference type="Proteomes" id="UP001165186"/>
    </source>
</evidence>
<dbReference type="Proteomes" id="UP001165186">
    <property type="component" value="Unassembled WGS sequence"/>
</dbReference>
<dbReference type="EMBL" id="BSXG01000007">
    <property type="protein sequence ID" value="GME23401.1"/>
    <property type="molecule type" value="Genomic_DNA"/>
</dbReference>
<accession>A0ACB5RTC8</accession>
<sequence length="200" mass="23238">MSYYLLFSTTNPSKEVVETFIHESERHEDASNAWVLLRNRAQPITSRETPAPVDEFASEFAGRSLEQMGAFFLQYMASDALPAATKRWLNPDTFVVLDDRSARDRTCVVMYYEERMPEELRERGEWVEERAEKFWLSWRVPMRTAYGVTALLEMTPHLMVELFEEDGPDEDGVFHYTEIEEEIDEYERGQAEGGAEAGEE</sequence>
<comment type="caution">
    <text evidence="1">The sequence shown here is derived from an EMBL/GenBank/DDBJ whole genome shotgun (WGS) entry which is preliminary data.</text>
</comment>